<dbReference type="InterPro" id="IPR007419">
    <property type="entry name" value="BFD-like_2Fe2S-bd_dom"/>
</dbReference>
<dbReference type="InterPro" id="IPR041854">
    <property type="entry name" value="BFD-like_2Fe2S-bd_dom_sf"/>
</dbReference>
<dbReference type="PRINTS" id="PR00368">
    <property type="entry name" value="FADPNR"/>
</dbReference>
<feature type="domain" description="BFD-like [2Fe-2S]-binding" evidence="2">
    <location>
        <begin position="376"/>
        <end position="426"/>
    </location>
</feature>
<name>A0ABU0M1L1_9HYPH</name>
<dbReference type="Proteomes" id="UP001223743">
    <property type="component" value="Unassembled WGS sequence"/>
</dbReference>
<dbReference type="InterPro" id="IPR023753">
    <property type="entry name" value="FAD/NAD-binding_dom"/>
</dbReference>
<evidence type="ECO:0000259" key="3">
    <source>
        <dbReference type="Pfam" id="PF07992"/>
    </source>
</evidence>
<organism evidence="4 5">
    <name type="scientific">Kaistia geumhonensis</name>
    <dbReference type="NCBI Taxonomy" id="410839"/>
    <lineage>
        <taxon>Bacteria</taxon>
        <taxon>Pseudomonadati</taxon>
        <taxon>Pseudomonadota</taxon>
        <taxon>Alphaproteobacteria</taxon>
        <taxon>Hyphomicrobiales</taxon>
        <taxon>Kaistiaceae</taxon>
        <taxon>Kaistia</taxon>
    </lineage>
</organism>
<dbReference type="InterPro" id="IPR017224">
    <property type="entry name" value="Opine_Oxase_asu/HCN_bsu"/>
</dbReference>
<keyword evidence="5" id="KW-1185">Reference proteome</keyword>
<dbReference type="Pfam" id="PF07992">
    <property type="entry name" value="Pyr_redox_2"/>
    <property type="match status" value="1"/>
</dbReference>
<dbReference type="PANTHER" id="PTHR42949">
    <property type="entry name" value="ANAEROBIC GLYCEROL-3-PHOSPHATE DEHYDROGENASE SUBUNIT B"/>
    <property type="match status" value="1"/>
</dbReference>
<dbReference type="Pfam" id="PF04324">
    <property type="entry name" value="Fer2_BFD"/>
    <property type="match status" value="1"/>
</dbReference>
<evidence type="ECO:0000256" key="1">
    <source>
        <dbReference type="ARBA" id="ARBA00023002"/>
    </source>
</evidence>
<evidence type="ECO:0000313" key="5">
    <source>
        <dbReference type="Proteomes" id="UP001223743"/>
    </source>
</evidence>
<comment type="caution">
    <text evidence="4">The sequence shown here is derived from an EMBL/GenBank/DDBJ whole genome shotgun (WGS) entry which is preliminary data.</text>
</comment>
<dbReference type="CDD" id="cd19946">
    <property type="entry name" value="GlpA-like_Fer2_BFD-like"/>
    <property type="match status" value="1"/>
</dbReference>
<dbReference type="Gene3D" id="1.10.10.1100">
    <property type="entry name" value="BFD-like [2Fe-2S]-binding domain"/>
    <property type="match status" value="1"/>
</dbReference>
<dbReference type="Gene3D" id="3.50.50.60">
    <property type="entry name" value="FAD/NAD(P)-binding domain"/>
    <property type="match status" value="2"/>
</dbReference>
<sequence length="463" mass="47115">MRRVETDILVVGGGPAGLSAAIAAAGAGARVDLVDAGAAPGGQYWMQDPVAGATSQQAAEGSTAIASARAAGVAIHSGAEVWAAFPGGEIMANDAEGPITFQARSIVVASGAQDRVYPFPGWTLPGVMTPGAGQRLAKLGKTAPGRRIALAGNGPFLYAVAATLASIDATPALLVESGRARAAMLGLLARHPARIAEAVSLIAAARAVPDWRRGHVVTEALGEERVEAVRIAPIDERGTVDTARSERIDGIDALLVGWGFRPMIELTALLRCRHAYDRALGGWYCVASPSTGLTSVEGVYAAGEVTGIAGSRPARLSGTLAGLSAAAALGFESAGMEERRKGLVRALASARAFGHALGRLAPPPDGIADLARDDTIVCRCEEVTRGEIVAALAEGTRAVAGAKMWTRAGMGRCQGRICGSAVAEIAAAETGTSPAAAGFNPPRIPLRPVPLDVILEATRGSAP</sequence>
<dbReference type="PRINTS" id="PR00469">
    <property type="entry name" value="PNDRDTASEII"/>
</dbReference>
<dbReference type="SUPFAM" id="SSF51905">
    <property type="entry name" value="FAD/NAD(P)-binding domain"/>
    <property type="match status" value="1"/>
</dbReference>
<proteinExistence type="predicted"/>
<dbReference type="InterPro" id="IPR051691">
    <property type="entry name" value="Metab_Enz_Cyan_OpOx_G3PDH"/>
</dbReference>
<evidence type="ECO:0000313" key="4">
    <source>
        <dbReference type="EMBL" id="MDQ0514753.1"/>
    </source>
</evidence>
<dbReference type="PIRSF" id="PIRSF037495">
    <property type="entry name" value="Opine_OX_OoxA/HcnB"/>
    <property type="match status" value="1"/>
</dbReference>
<accession>A0ABU0M1L1</accession>
<dbReference type="RefSeq" id="WP_266281843.1">
    <property type="nucleotide sequence ID" value="NZ_JAPKNF010000001.1"/>
</dbReference>
<keyword evidence="1" id="KW-0560">Oxidoreductase</keyword>
<dbReference type="InterPro" id="IPR036188">
    <property type="entry name" value="FAD/NAD-bd_sf"/>
</dbReference>
<evidence type="ECO:0000259" key="2">
    <source>
        <dbReference type="Pfam" id="PF04324"/>
    </source>
</evidence>
<reference evidence="4 5" key="1">
    <citation type="submission" date="2023-07" db="EMBL/GenBank/DDBJ databases">
        <title>Genomic Encyclopedia of Type Strains, Phase IV (KMG-IV): sequencing the most valuable type-strain genomes for metagenomic binning, comparative biology and taxonomic classification.</title>
        <authorList>
            <person name="Goeker M."/>
        </authorList>
    </citation>
    <scope>NUCLEOTIDE SEQUENCE [LARGE SCALE GENOMIC DNA]</scope>
    <source>
        <strain evidence="4 5">B1-1</strain>
    </source>
</reference>
<dbReference type="PANTHER" id="PTHR42949:SF3">
    <property type="entry name" value="ANAEROBIC GLYCEROL-3-PHOSPHATE DEHYDROGENASE SUBUNIT B"/>
    <property type="match status" value="1"/>
</dbReference>
<dbReference type="EMBL" id="JAUSWJ010000001">
    <property type="protein sequence ID" value="MDQ0514753.1"/>
    <property type="molecule type" value="Genomic_DNA"/>
</dbReference>
<protein>
    <submittedName>
        <fullName evidence="4">Thioredoxin reductase</fullName>
    </submittedName>
</protein>
<gene>
    <name evidence="4" type="ORF">QO015_000366</name>
</gene>
<feature type="domain" description="FAD/NAD(P)-binding" evidence="3">
    <location>
        <begin position="7"/>
        <end position="310"/>
    </location>
</feature>